<dbReference type="InterPro" id="IPR012677">
    <property type="entry name" value="Nucleotide-bd_a/b_plait_sf"/>
</dbReference>
<feature type="compositionally biased region" description="Polar residues" evidence="5">
    <location>
        <begin position="475"/>
        <end position="491"/>
    </location>
</feature>
<comment type="subcellular location">
    <subcellularLocation>
        <location evidence="1">Nucleus</location>
    </subcellularLocation>
</comment>
<dbReference type="InterPro" id="IPR012921">
    <property type="entry name" value="SPOC_C"/>
</dbReference>
<evidence type="ECO:0000259" key="6">
    <source>
        <dbReference type="PROSITE" id="PS50102"/>
    </source>
</evidence>
<dbReference type="Proteomes" id="UP000826271">
    <property type="component" value="Unassembled WGS sequence"/>
</dbReference>
<evidence type="ECO:0000256" key="1">
    <source>
        <dbReference type="ARBA" id="ARBA00004123"/>
    </source>
</evidence>
<dbReference type="SUPFAM" id="SSF54928">
    <property type="entry name" value="RNA-binding domain, RBD"/>
    <property type="match status" value="3"/>
</dbReference>
<name>A0AAV6WFU8_9LAMI</name>
<keyword evidence="3" id="KW-0539">Nucleus</keyword>
<feature type="domain" description="RRM" evidence="6">
    <location>
        <begin position="106"/>
        <end position="178"/>
    </location>
</feature>
<evidence type="ECO:0000313" key="8">
    <source>
        <dbReference type="Proteomes" id="UP000826271"/>
    </source>
</evidence>
<evidence type="ECO:0000256" key="4">
    <source>
        <dbReference type="PROSITE-ProRule" id="PRU00176"/>
    </source>
</evidence>
<feature type="region of interest" description="Disordered" evidence="5">
    <location>
        <begin position="1"/>
        <end position="30"/>
    </location>
</feature>
<dbReference type="GO" id="GO:0003723">
    <property type="term" value="F:RNA binding"/>
    <property type="evidence" value="ECO:0007669"/>
    <property type="project" value="UniProtKB-UniRule"/>
</dbReference>
<dbReference type="InterPro" id="IPR000504">
    <property type="entry name" value="RRM_dom"/>
</dbReference>
<dbReference type="Pfam" id="PF00076">
    <property type="entry name" value="RRM_1"/>
    <property type="match status" value="3"/>
</dbReference>
<accession>A0AAV6WFU8</accession>
<evidence type="ECO:0000313" key="7">
    <source>
        <dbReference type="EMBL" id="KAG8369478.1"/>
    </source>
</evidence>
<dbReference type="AlphaFoldDB" id="A0AAV6WFU8"/>
<dbReference type="SMART" id="SM00360">
    <property type="entry name" value="RRM"/>
    <property type="match status" value="3"/>
</dbReference>
<protein>
    <recommendedName>
        <fullName evidence="6">RRM domain-containing protein</fullName>
    </recommendedName>
</protein>
<evidence type="ECO:0000256" key="2">
    <source>
        <dbReference type="ARBA" id="ARBA00022884"/>
    </source>
</evidence>
<proteinExistence type="predicted"/>
<sequence>MAPPIKSAANPIHGQGAAADPPRENPPSNNLWIGNVSPDVSDTELKALFEKHGKVDSVTSYPPRNYAFVYFKDVEGARSAKQALQGHVFRGNSLKIEFAKPAKPCKTLWVAGINQSVSKEELEKEFLRFGKIQEFRFIRDRNTAYVDYIRLEDATQALKSMNGKRIGGAPVRVDYLRSQTSRREQGPDMREGQFSSRYMGPSDFHWMGQDSLNHYPEHSLSGSKRQNATILRMRSGSSGLMICFVENVKNILTYFPCQWTVSAICFHQTISHVNGLYLLYVFINLSDVFNFSLTSLSGVGLQQLPSIGSDAPPSKVLWIRHPPSVNIEDDMLHNAMILFGEIERIKTFGDRNYAFVEFRSVEEARRAKEGLQGKLFNDPRISIEYSSIEFPGVRGQAGEFPLQPVQMDILGLNRPVLGHPPSLGIRGPDLYMRPPIGHQRTFEPALHGSEFIDLAAVHKLQNPSPQTLMGGPTWRRSSPTPGRVSSPSAGFNVPNRSASGAWDVFDSNQLQRESKRSRIDAALPLERTENHGGFDEQYGLHSLSGASGSLTKASTGELGQRHAESDCIWRGLIAKGGTPVCRARCVPLGEGLDTDIPDVVNCSARTGLDLLSKHYDDAIGFNIVFFLPDSEEDFASYTEFLRYLGSRDRAGVAKFDDGTTLFLVPPSEFLTKVLKISGPPRLYGVVLKFDQAVPTSTSMNAPSIHPHYAGPHKMTSLQTGFSAIPPQERVFPLDNPRVLPDESKLPPKTPDPVASSFPAHSAPPTTVASQASLALTPELIATLTSLLPATNGSSGAQSVSLSQMQSMLGSTSNVAADPDSNVAHWKHGHHALDNNVQHVQQLSSQMNSQLQHQPLAQSAPMVSNMTSNFHQTLSPYSQMHERTINFPPQGAISSKPMTSVFPLQNGPFSVAPQFNQQYQQISSQGVSRGQGIDNGTDALRSYNSPNVQQHAYPVASSNQVQVNDVSVVQPYMPLPPEAELPNQSQPLQTAQYGVVQESAEAEADKNERYKTTLLFAANLLSRIHQPPGNQPGEGAGSH</sequence>
<dbReference type="InterPro" id="IPR035979">
    <property type="entry name" value="RBD_domain_sf"/>
</dbReference>
<feature type="domain" description="RRM" evidence="6">
    <location>
        <begin position="29"/>
        <end position="101"/>
    </location>
</feature>
<dbReference type="CDD" id="cd00590">
    <property type="entry name" value="RRM_SF"/>
    <property type="match status" value="3"/>
</dbReference>
<dbReference type="GO" id="GO:0005634">
    <property type="term" value="C:nucleus"/>
    <property type="evidence" value="ECO:0007669"/>
    <property type="project" value="UniProtKB-SubCell"/>
</dbReference>
<dbReference type="EMBL" id="WHWC01000014">
    <property type="protein sequence ID" value="KAG8369478.1"/>
    <property type="molecule type" value="Genomic_DNA"/>
</dbReference>
<organism evidence="7 8">
    <name type="scientific">Buddleja alternifolia</name>
    <dbReference type="NCBI Taxonomy" id="168488"/>
    <lineage>
        <taxon>Eukaryota</taxon>
        <taxon>Viridiplantae</taxon>
        <taxon>Streptophyta</taxon>
        <taxon>Embryophyta</taxon>
        <taxon>Tracheophyta</taxon>
        <taxon>Spermatophyta</taxon>
        <taxon>Magnoliopsida</taxon>
        <taxon>eudicotyledons</taxon>
        <taxon>Gunneridae</taxon>
        <taxon>Pentapetalae</taxon>
        <taxon>asterids</taxon>
        <taxon>lamiids</taxon>
        <taxon>Lamiales</taxon>
        <taxon>Scrophulariaceae</taxon>
        <taxon>Buddlejeae</taxon>
        <taxon>Buddleja</taxon>
    </lineage>
</organism>
<dbReference type="Gene3D" id="3.30.70.330">
    <property type="match status" value="3"/>
</dbReference>
<feature type="region of interest" description="Disordered" evidence="5">
    <location>
        <begin position="736"/>
        <end position="764"/>
    </location>
</feature>
<dbReference type="PROSITE" id="PS50102">
    <property type="entry name" value="RRM"/>
    <property type="match status" value="3"/>
</dbReference>
<feature type="domain" description="RRM" evidence="6">
    <location>
        <begin position="315"/>
        <end position="388"/>
    </location>
</feature>
<evidence type="ECO:0000256" key="3">
    <source>
        <dbReference type="ARBA" id="ARBA00023242"/>
    </source>
</evidence>
<gene>
    <name evidence="7" type="ORF">BUALT_Bualt14G0017900</name>
</gene>
<reference evidence="7" key="1">
    <citation type="submission" date="2019-10" db="EMBL/GenBank/DDBJ databases">
        <authorList>
            <person name="Zhang R."/>
            <person name="Pan Y."/>
            <person name="Wang J."/>
            <person name="Ma R."/>
            <person name="Yu S."/>
        </authorList>
    </citation>
    <scope>NUCLEOTIDE SEQUENCE</scope>
    <source>
        <strain evidence="7">LA-IB0</strain>
        <tissue evidence="7">Leaf</tissue>
    </source>
</reference>
<dbReference type="PANTHER" id="PTHR23189">
    <property type="entry name" value="RNA RECOGNITION MOTIF-CONTAINING"/>
    <property type="match status" value="1"/>
</dbReference>
<keyword evidence="2 4" id="KW-0694">RNA-binding</keyword>
<dbReference type="Pfam" id="PF07744">
    <property type="entry name" value="SPOC"/>
    <property type="match status" value="1"/>
</dbReference>
<keyword evidence="8" id="KW-1185">Reference proteome</keyword>
<feature type="region of interest" description="Disordered" evidence="5">
    <location>
        <begin position="462"/>
        <end position="491"/>
    </location>
</feature>
<evidence type="ECO:0000256" key="5">
    <source>
        <dbReference type="SAM" id="MobiDB-lite"/>
    </source>
</evidence>
<comment type="caution">
    <text evidence="7">The sequence shown here is derived from an EMBL/GenBank/DDBJ whole genome shotgun (WGS) entry which is preliminary data.</text>
</comment>